<dbReference type="GO" id="GO:0046872">
    <property type="term" value="F:metal ion binding"/>
    <property type="evidence" value="ECO:0007669"/>
    <property type="project" value="UniProtKB-KW"/>
</dbReference>
<dbReference type="Pfam" id="PF03448">
    <property type="entry name" value="MgtE_N"/>
    <property type="match status" value="1"/>
</dbReference>
<keyword evidence="3 9" id="KW-0813">Transport</keyword>
<dbReference type="InterPro" id="IPR006667">
    <property type="entry name" value="SLC41_membr_dom"/>
</dbReference>
<dbReference type="Gene3D" id="1.25.60.10">
    <property type="entry name" value="MgtE N-terminal domain-like"/>
    <property type="match status" value="1"/>
</dbReference>
<comment type="subunit">
    <text evidence="9">Homodimer.</text>
</comment>
<feature type="transmembrane region" description="Helical" evidence="9">
    <location>
        <begin position="390"/>
        <end position="415"/>
    </location>
</feature>
<sequence>MVNTLLLPELREMLADDNQAELVEFCNALNPGRTAEFMEGLKDREIWRVLQFAEPDRRAEIFGYLDEERQVAMLDQNDPAEVAQLLEEIADDDRVDLLQDLESPRVDAILPLLPVDVRRNIQRLRSYAEETAGGLMTTQVAMLAERLTVREALDELSRQSDELETIYYLYVVDDDNLLRGIVSTRQLVSSLRTPDLTLGDMMETDVVVALVSEDQETVAEKVERFNLLAIPVVDSGRQMLGIITHDDVIDVVRDELTEDAQRIAAVEPLDDGYLRIALITLSWKRGLWLTILFIAALLTAFALLHYHDVLEQEKYRWLVWFIPLIISAGGNSGSQSATLVITAMTGGEVHYSDYPTVIRREAVVSLMLGVFLSLIGFVVAAFIAPSVQAATVIPLTLLSVIVAGCFFGASLPLLFKRIGLDPAMMSNPFVAGLVDILGIVIYVNIAKVVLG</sequence>
<evidence type="ECO:0000313" key="11">
    <source>
        <dbReference type="EMBL" id="QDT09454.1"/>
    </source>
</evidence>
<dbReference type="Proteomes" id="UP000319817">
    <property type="component" value="Chromosome"/>
</dbReference>
<dbReference type="PANTHER" id="PTHR43773">
    <property type="entry name" value="MAGNESIUM TRANSPORTER MGTE"/>
    <property type="match status" value="1"/>
</dbReference>
<evidence type="ECO:0000256" key="9">
    <source>
        <dbReference type="RuleBase" id="RU362011"/>
    </source>
</evidence>
<dbReference type="InterPro" id="IPR046342">
    <property type="entry name" value="CBS_dom_sf"/>
</dbReference>
<evidence type="ECO:0000256" key="4">
    <source>
        <dbReference type="ARBA" id="ARBA00022692"/>
    </source>
</evidence>
<keyword evidence="5 9" id="KW-0460">Magnesium</keyword>
<keyword evidence="12" id="KW-1185">Reference proteome</keyword>
<dbReference type="SMART" id="SM00116">
    <property type="entry name" value="CBS"/>
    <property type="match status" value="2"/>
</dbReference>
<feature type="transmembrane region" description="Helical" evidence="9">
    <location>
        <begin position="427"/>
        <end position="445"/>
    </location>
</feature>
<dbReference type="InterPro" id="IPR000644">
    <property type="entry name" value="CBS_dom"/>
</dbReference>
<dbReference type="InterPro" id="IPR038076">
    <property type="entry name" value="MgtE_N_sf"/>
</dbReference>
<evidence type="ECO:0000256" key="3">
    <source>
        <dbReference type="ARBA" id="ARBA00022448"/>
    </source>
</evidence>
<dbReference type="InterPro" id="IPR036739">
    <property type="entry name" value="SLC41_membr_dom_sf"/>
</dbReference>
<dbReference type="NCBIfam" id="TIGR00400">
    <property type="entry name" value="mgtE"/>
    <property type="match status" value="1"/>
</dbReference>
<dbReference type="InterPro" id="IPR006668">
    <property type="entry name" value="Mg_transptr_MgtE_intracell_dom"/>
</dbReference>
<dbReference type="SUPFAM" id="SSF161093">
    <property type="entry name" value="MgtE membrane domain-like"/>
    <property type="match status" value="1"/>
</dbReference>
<dbReference type="EMBL" id="CP036526">
    <property type="protein sequence ID" value="QDT09454.1"/>
    <property type="molecule type" value="Genomic_DNA"/>
</dbReference>
<comment type="subcellular location">
    <subcellularLocation>
        <location evidence="9">Cell membrane</location>
        <topology evidence="9">Multi-pass membrane protein</topology>
    </subcellularLocation>
    <subcellularLocation>
        <location evidence="1">Membrane</location>
        <topology evidence="1">Multi-pass membrane protein</topology>
    </subcellularLocation>
</comment>
<organism evidence="11 12">
    <name type="scientific">Stieleria marina</name>
    <dbReference type="NCBI Taxonomy" id="1930275"/>
    <lineage>
        <taxon>Bacteria</taxon>
        <taxon>Pseudomonadati</taxon>
        <taxon>Planctomycetota</taxon>
        <taxon>Planctomycetia</taxon>
        <taxon>Pirellulales</taxon>
        <taxon>Pirellulaceae</taxon>
        <taxon>Stieleria</taxon>
    </lineage>
</organism>
<dbReference type="GO" id="GO:0015095">
    <property type="term" value="F:magnesium ion transmembrane transporter activity"/>
    <property type="evidence" value="ECO:0007669"/>
    <property type="project" value="UniProtKB-UniRule"/>
</dbReference>
<dbReference type="SUPFAM" id="SSF158791">
    <property type="entry name" value="MgtE N-terminal domain-like"/>
    <property type="match status" value="1"/>
</dbReference>
<dbReference type="AlphaFoldDB" id="A0A517NQQ4"/>
<dbReference type="SMART" id="SM00924">
    <property type="entry name" value="MgtE_N"/>
    <property type="match status" value="1"/>
</dbReference>
<accession>A0A517NQQ4</accession>
<dbReference type="Gene3D" id="3.10.580.10">
    <property type="entry name" value="CBS-domain"/>
    <property type="match status" value="1"/>
</dbReference>
<evidence type="ECO:0000259" key="10">
    <source>
        <dbReference type="PROSITE" id="PS51371"/>
    </source>
</evidence>
<dbReference type="GO" id="GO:0005886">
    <property type="term" value="C:plasma membrane"/>
    <property type="evidence" value="ECO:0007669"/>
    <property type="project" value="UniProtKB-SubCell"/>
</dbReference>
<protein>
    <recommendedName>
        <fullName evidence="9">Magnesium transporter MgtE</fullName>
    </recommendedName>
</protein>
<evidence type="ECO:0000256" key="7">
    <source>
        <dbReference type="ARBA" id="ARBA00023136"/>
    </source>
</evidence>
<evidence type="ECO:0000256" key="5">
    <source>
        <dbReference type="ARBA" id="ARBA00022842"/>
    </source>
</evidence>
<comment type="similarity">
    <text evidence="2 9">Belongs to the SLC41A transporter family.</text>
</comment>
<dbReference type="Pfam" id="PF00571">
    <property type="entry name" value="CBS"/>
    <property type="match status" value="2"/>
</dbReference>
<feature type="domain" description="CBS" evidence="10">
    <location>
        <begin position="202"/>
        <end position="258"/>
    </location>
</feature>
<dbReference type="OrthoDB" id="9790355at2"/>
<keyword evidence="7 9" id="KW-0472">Membrane</keyword>
<keyword evidence="9" id="KW-1003">Cell membrane</keyword>
<name>A0A517NQQ4_9BACT</name>
<keyword evidence="4 9" id="KW-0812">Transmembrane</keyword>
<evidence type="ECO:0000256" key="1">
    <source>
        <dbReference type="ARBA" id="ARBA00004141"/>
    </source>
</evidence>
<keyword evidence="8" id="KW-0129">CBS domain</keyword>
<dbReference type="PANTHER" id="PTHR43773:SF1">
    <property type="entry name" value="MAGNESIUM TRANSPORTER MGTE"/>
    <property type="match status" value="1"/>
</dbReference>
<feature type="transmembrane region" description="Helical" evidence="9">
    <location>
        <begin position="362"/>
        <end position="384"/>
    </location>
</feature>
<feature type="transmembrane region" description="Helical" evidence="9">
    <location>
        <begin position="318"/>
        <end position="341"/>
    </location>
</feature>
<dbReference type="RefSeq" id="WP_145417011.1">
    <property type="nucleotide sequence ID" value="NZ_CP036526.1"/>
</dbReference>
<evidence type="ECO:0000256" key="2">
    <source>
        <dbReference type="ARBA" id="ARBA00009749"/>
    </source>
</evidence>
<evidence type="ECO:0000256" key="6">
    <source>
        <dbReference type="ARBA" id="ARBA00022989"/>
    </source>
</evidence>
<dbReference type="Gene3D" id="1.10.357.20">
    <property type="entry name" value="SLC41 divalent cation transporters, integral membrane domain"/>
    <property type="match status" value="1"/>
</dbReference>
<feature type="domain" description="CBS" evidence="10">
    <location>
        <begin position="136"/>
        <end position="198"/>
    </location>
</feature>
<dbReference type="PROSITE" id="PS51371">
    <property type="entry name" value="CBS"/>
    <property type="match status" value="2"/>
</dbReference>
<evidence type="ECO:0000256" key="8">
    <source>
        <dbReference type="PROSITE-ProRule" id="PRU00703"/>
    </source>
</evidence>
<reference evidence="11 12" key="1">
    <citation type="submission" date="2019-02" db="EMBL/GenBank/DDBJ databases">
        <title>Deep-cultivation of Planctomycetes and their phenomic and genomic characterization uncovers novel biology.</title>
        <authorList>
            <person name="Wiegand S."/>
            <person name="Jogler M."/>
            <person name="Boedeker C."/>
            <person name="Pinto D."/>
            <person name="Vollmers J."/>
            <person name="Rivas-Marin E."/>
            <person name="Kohn T."/>
            <person name="Peeters S.H."/>
            <person name="Heuer A."/>
            <person name="Rast P."/>
            <person name="Oberbeckmann S."/>
            <person name="Bunk B."/>
            <person name="Jeske O."/>
            <person name="Meyerdierks A."/>
            <person name="Storesund J.E."/>
            <person name="Kallscheuer N."/>
            <person name="Luecker S."/>
            <person name="Lage O.M."/>
            <person name="Pohl T."/>
            <person name="Merkel B.J."/>
            <person name="Hornburger P."/>
            <person name="Mueller R.-W."/>
            <person name="Bruemmer F."/>
            <person name="Labrenz M."/>
            <person name="Spormann A.M."/>
            <person name="Op den Camp H."/>
            <person name="Overmann J."/>
            <person name="Amann R."/>
            <person name="Jetten M.S.M."/>
            <person name="Mascher T."/>
            <person name="Medema M.H."/>
            <person name="Devos D.P."/>
            <person name="Kaster A.-K."/>
            <person name="Ovreas L."/>
            <person name="Rohde M."/>
            <person name="Galperin M.Y."/>
            <person name="Jogler C."/>
        </authorList>
    </citation>
    <scope>NUCLEOTIDE SEQUENCE [LARGE SCALE GENOMIC DNA]</scope>
    <source>
        <strain evidence="11 12">K23_9</strain>
    </source>
</reference>
<dbReference type="SUPFAM" id="SSF54631">
    <property type="entry name" value="CBS-domain pair"/>
    <property type="match status" value="1"/>
</dbReference>
<gene>
    <name evidence="11" type="ORF">K239x_14000</name>
</gene>
<keyword evidence="6 9" id="KW-1133">Transmembrane helix</keyword>
<evidence type="ECO:0000313" key="12">
    <source>
        <dbReference type="Proteomes" id="UP000319817"/>
    </source>
</evidence>
<dbReference type="Pfam" id="PF01769">
    <property type="entry name" value="MgtE"/>
    <property type="match status" value="1"/>
</dbReference>
<keyword evidence="9" id="KW-0479">Metal-binding</keyword>
<feature type="transmembrane region" description="Helical" evidence="9">
    <location>
        <begin position="286"/>
        <end position="306"/>
    </location>
</feature>
<dbReference type="CDD" id="cd04606">
    <property type="entry name" value="CBS_pair_Mg_transporter"/>
    <property type="match status" value="1"/>
</dbReference>
<dbReference type="InterPro" id="IPR006669">
    <property type="entry name" value="MgtE_transporter"/>
</dbReference>
<comment type="function">
    <text evidence="9">Acts as a magnesium transporter.</text>
</comment>
<proteinExistence type="inferred from homology"/>